<evidence type="ECO:0000313" key="2">
    <source>
        <dbReference type="Proteomes" id="UP001632038"/>
    </source>
</evidence>
<dbReference type="EMBL" id="JAVIJP010000061">
    <property type="protein sequence ID" value="KAL3621958.1"/>
    <property type="molecule type" value="Genomic_DNA"/>
</dbReference>
<sequence length="56" mass="6351">MVDGWIADTSRSEMAMAKFRRVRRRDMRQNDGCGSSWLESVLLLLDDGGSGGCRWD</sequence>
<evidence type="ECO:0000313" key="1">
    <source>
        <dbReference type="EMBL" id="KAL3621958.1"/>
    </source>
</evidence>
<reference evidence="2" key="1">
    <citation type="journal article" date="2024" name="IScience">
        <title>Strigolactones Initiate the Formation of Haustorium-like Structures in Castilleja.</title>
        <authorList>
            <person name="Buerger M."/>
            <person name="Peterson D."/>
            <person name="Chory J."/>
        </authorList>
    </citation>
    <scope>NUCLEOTIDE SEQUENCE [LARGE SCALE GENOMIC DNA]</scope>
</reference>
<protein>
    <submittedName>
        <fullName evidence="1">Uncharacterized protein</fullName>
    </submittedName>
</protein>
<gene>
    <name evidence="1" type="ORF">CASFOL_034154</name>
</gene>
<dbReference type="Proteomes" id="UP001632038">
    <property type="component" value="Unassembled WGS sequence"/>
</dbReference>
<organism evidence="1 2">
    <name type="scientific">Castilleja foliolosa</name>
    <dbReference type="NCBI Taxonomy" id="1961234"/>
    <lineage>
        <taxon>Eukaryota</taxon>
        <taxon>Viridiplantae</taxon>
        <taxon>Streptophyta</taxon>
        <taxon>Embryophyta</taxon>
        <taxon>Tracheophyta</taxon>
        <taxon>Spermatophyta</taxon>
        <taxon>Magnoliopsida</taxon>
        <taxon>eudicotyledons</taxon>
        <taxon>Gunneridae</taxon>
        <taxon>Pentapetalae</taxon>
        <taxon>asterids</taxon>
        <taxon>lamiids</taxon>
        <taxon>Lamiales</taxon>
        <taxon>Orobanchaceae</taxon>
        <taxon>Pedicularideae</taxon>
        <taxon>Castillejinae</taxon>
        <taxon>Castilleja</taxon>
    </lineage>
</organism>
<accession>A0ABD3BWP6</accession>
<name>A0ABD3BWP6_9LAMI</name>
<dbReference type="AlphaFoldDB" id="A0ABD3BWP6"/>
<keyword evidence="2" id="KW-1185">Reference proteome</keyword>
<comment type="caution">
    <text evidence="1">The sequence shown here is derived from an EMBL/GenBank/DDBJ whole genome shotgun (WGS) entry which is preliminary data.</text>
</comment>
<proteinExistence type="predicted"/>